<gene>
    <name evidence="1" type="ORF">CLM73_03260</name>
</gene>
<protein>
    <recommendedName>
        <fullName evidence="3">Oligogalacturonate lyase</fullName>
    </recommendedName>
</protein>
<organism evidence="1 2">
    <name type="scientific">Achromobacter spanius</name>
    <dbReference type="NCBI Taxonomy" id="217203"/>
    <lineage>
        <taxon>Bacteria</taxon>
        <taxon>Pseudomonadati</taxon>
        <taxon>Pseudomonadota</taxon>
        <taxon>Betaproteobacteria</taxon>
        <taxon>Burkholderiales</taxon>
        <taxon>Alcaligenaceae</taxon>
        <taxon>Achromobacter</taxon>
    </lineage>
</organism>
<dbReference type="RefSeq" id="WP_105237296.1">
    <property type="nucleotide sequence ID" value="NZ_CP023270.1"/>
</dbReference>
<dbReference type="SUPFAM" id="SSF82171">
    <property type="entry name" value="DPP6 N-terminal domain-like"/>
    <property type="match status" value="1"/>
</dbReference>
<keyword evidence="2" id="KW-1185">Reference proteome</keyword>
<evidence type="ECO:0000313" key="2">
    <source>
        <dbReference type="Proteomes" id="UP000239477"/>
    </source>
</evidence>
<dbReference type="InterPro" id="IPR015943">
    <property type="entry name" value="WD40/YVTN_repeat-like_dom_sf"/>
</dbReference>
<reference evidence="1 2" key="1">
    <citation type="submission" date="2017-09" db="EMBL/GenBank/DDBJ databases">
        <title>Genomic, metabolic, and phenotypic characteristics of bacterial isolates from the natural microbiome of the model nematode Caenorhabditis elegans.</title>
        <authorList>
            <person name="Zimmermann J."/>
            <person name="Obeng N."/>
            <person name="Yang W."/>
            <person name="Obeng O."/>
            <person name="Kissoyan K."/>
            <person name="Pees B."/>
            <person name="Dirksen P."/>
            <person name="Hoppner M."/>
            <person name="Franke A."/>
            <person name="Rosenstiel P."/>
            <person name="Leippe M."/>
            <person name="Dierking K."/>
            <person name="Kaleta C."/>
            <person name="Schulenburg H."/>
        </authorList>
    </citation>
    <scope>NUCLEOTIDE SEQUENCE [LARGE SCALE GENOMIC DNA]</scope>
    <source>
        <strain evidence="1 2">MYb73</strain>
    </source>
</reference>
<dbReference type="EMBL" id="CP023270">
    <property type="protein sequence ID" value="AVJ26217.1"/>
    <property type="molecule type" value="Genomic_DNA"/>
</dbReference>
<dbReference type="Gene3D" id="2.130.10.10">
    <property type="entry name" value="YVTN repeat-like/Quinoprotein amine dehydrogenase"/>
    <property type="match status" value="1"/>
</dbReference>
<accession>A0A2S0I368</accession>
<dbReference type="OrthoDB" id="5174394at2"/>
<evidence type="ECO:0000313" key="1">
    <source>
        <dbReference type="EMBL" id="AVJ26217.1"/>
    </source>
</evidence>
<name>A0A2S0I368_9BURK</name>
<dbReference type="AlphaFoldDB" id="A0A2S0I368"/>
<evidence type="ECO:0008006" key="3">
    <source>
        <dbReference type="Google" id="ProtNLM"/>
    </source>
</evidence>
<sequence length="442" mass="50302">MNRMLATPIACRRLDDAPYHHFFGYYNKTVWHRDGRYLLANRTAFADAVLTPDLHAQVGYFDLQDGDRYHVVGETTAWNWQMGCQLQWLDGAASPRMIYNCRSADDSGFYPGFRSAIHDIATGQTRTLPLPIYVAAPSSRYALCVDYRRLYITHQTIGYSEHAPAPVELAPADDGIHTMDLETGAHRLLVSYDDLRNFHPRDSMARAIHWVSHIEVNPSSTRILFLHRWTERVADETCFLHRLITMNADGSDMRLLECSDHPLPQLADDFDPNAVGTFDYEKSEYQISHPLWRDDTSIIVWGPHAGSIHYHLYEDAPDGRVQVVGDGVLTENGHMTFSPVNTRWLLSDTYPDSSTHERILFLYDMLTGQQHALGSFYADPHLSKENRCDLHPRWSRDGMQVCIDSVHEGERQMYVLDVSPIVLNPASPSRPRSQASTSDSPA</sequence>
<dbReference type="Proteomes" id="UP000239477">
    <property type="component" value="Chromosome"/>
</dbReference>
<proteinExistence type="predicted"/>